<dbReference type="RefSeq" id="WP_259291125.1">
    <property type="nucleotide sequence ID" value="NZ_JANUXW010000002.1"/>
</dbReference>
<protein>
    <recommendedName>
        <fullName evidence="3">Transposase</fullName>
    </recommendedName>
</protein>
<evidence type="ECO:0000313" key="2">
    <source>
        <dbReference type="Proteomes" id="UP001166947"/>
    </source>
</evidence>
<proteinExistence type="predicted"/>
<keyword evidence="2" id="KW-1185">Reference proteome</keyword>
<reference evidence="1" key="1">
    <citation type="submission" date="2022-08" db="EMBL/GenBank/DDBJ databases">
        <authorList>
            <person name="Volokhov D.V."/>
            <person name="Furtak V.A."/>
            <person name="Zagorodnyaya T.A."/>
        </authorList>
    </citation>
    <scope>NUCLEOTIDE SEQUENCE</scope>
    <source>
        <strain evidence="1">CSL10203-ORH2</strain>
    </source>
</reference>
<accession>A0ABT2FAZ8</accession>
<sequence>MRPSENVSDGLSSLINVVFGLINMSRRRTVACWGGVLGEFDEQ</sequence>
<evidence type="ECO:0008006" key="3">
    <source>
        <dbReference type="Google" id="ProtNLM"/>
    </source>
</evidence>
<reference evidence="1" key="2">
    <citation type="journal article" date="2023" name="Curr. Microbiol.">
        <title>Neisseria montereyensis sp. nov., Isolated from Oropharynx of California Sea Lion (Zalophus californianus): Genomic, Phylogenetic, and Phenotypic Study.</title>
        <authorList>
            <person name="Volokhov D.V."/>
            <person name="Zagorodnyaya T.A."/>
            <person name="Furtak V.A."/>
            <person name="Nattanmai G."/>
            <person name="Randall L."/>
            <person name="Jose S."/>
            <person name="Gao Y."/>
            <person name="Gulland F.M."/>
            <person name="Eisenberg T."/>
            <person name="Delmonte P."/>
            <person name="Blom J."/>
            <person name="Mitchell K.K."/>
        </authorList>
    </citation>
    <scope>NUCLEOTIDE SEQUENCE</scope>
    <source>
        <strain evidence="1">CSL10203-ORH2</strain>
    </source>
</reference>
<organism evidence="1 2">
    <name type="scientific">Neisseria montereyensis</name>
    <dbReference type="NCBI Taxonomy" id="2973938"/>
    <lineage>
        <taxon>Bacteria</taxon>
        <taxon>Pseudomonadati</taxon>
        <taxon>Pseudomonadota</taxon>
        <taxon>Betaproteobacteria</taxon>
        <taxon>Neisseriales</taxon>
        <taxon>Neisseriaceae</taxon>
        <taxon>Neisseria</taxon>
    </lineage>
</organism>
<evidence type="ECO:0000313" key="1">
    <source>
        <dbReference type="EMBL" id="MCS4533318.1"/>
    </source>
</evidence>
<dbReference type="EMBL" id="JANUXW010000002">
    <property type="protein sequence ID" value="MCS4533318.1"/>
    <property type="molecule type" value="Genomic_DNA"/>
</dbReference>
<dbReference type="Proteomes" id="UP001166947">
    <property type="component" value="Unassembled WGS sequence"/>
</dbReference>
<gene>
    <name evidence="1" type="ORF">NXS09_03255</name>
</gene>
<name>A0ABT2FAZ8_9NEIS</name>
<comment type="caution">
    <text evidence="1">The sequence shown here is derived from an EMBL/GenBank/DDBJ whole genome shotgun (WGS) entry which is preliminary data.</text>
</comment>